<dbReference type="KEGG" id="pnp:IJ22_02500"/>
<evidence type="ECO:0000313" key="2">
    <source>
        <dbReference type="Proteomes" id="UP000061660"/>
    </source>
</evidence>
<dbReference type="PATRIC" id="fig|162209.4.peg.260"/>
<dbReference type="OrthoDB" id="2695569at2"/>
<keyword evidence="2" id="KW-1185">Reference proteome</keyword>
<organism evidence="1 2">
    <name type="scientific">Paenibacillus naphthalenovorans</name>
    <dbReference type="NCBI Taxonomy" id="162209"/>
    <lineage>
        <taxon>Bacteria</taxon>
        <taxon>Bacillati</taxon>
        <taxon>Bacillota</taxon>
        <taxon>Bacilli</taxon>
        <taxon>Bacillales</taxon>
        <taxon>Paenibacillaceae</taxon>
        <taxon>Paenibacillus</taxon>
    </lineage>
</organism>
<accession>A0A0U2MTN4</accession>
<dbReference type="RefSeq" id="WP_062406651.1">
    <property type="nucleotide sequence ID" value="NZ_CP013652.1"/>
</dbReference>
<gene>
    <name evidence="1" type="ORF">IJ22_02500</name>
</gene>
<evidence type="ECO:0000313" key="1">
    <source>
        <dbReference type="EMBL" id="ALS20639.1"/>
    </source>
</evidence>
<name>A0A0U2MTN4_9BACL</name>
<reference evidence="1 2" key="2">
    <citation type="journal article" date="2016" name="Genome Announc.">
        <title>Complete Genome Sequences of Two Interactive Moderate Thermophiles, Paenibacillus napthalenovorans 32O-Y and Paenibacillus sp. 32O-W.</title>
        <authorList>
            <person name="Butler R.R.III."/>
            <person name="Wang J."/>
            <person name="Stark B.C."/>
            <person name="Pombert J.F."/>
        </authorList>
    </citation>
    <scope>NUCLEOTIDE SEQUENCE [LARGE SCALE GENOMIC DNA]</scope>
    <source>
        <strain evidence="1 2">32O-Y</strain>
    </source>
</reference>
<proteinExistence type="predicted"/>
<dbReference type="EMBL" id="CP013652">
    <property type="protein sequence ID" value="ALS20639.1"/>
    <property type="molecule type" value="Genomic_DNA"/>
</dbReference>
<sequence>MLQSQAKLPGGVLTRLKDYEIEAWLCSPDEYRDIYVLGKQPTSPNWRQMAQYAVNHILNDCHAIPPKQRSTAAVLQRIYERWKINPGLFQSKVHYVTVLAAVTDQLLKYFAAQPKDTEPLLLFESFTAVIQELQLELSMIFQVAQWTKEGLHIQKIVVNEDPALWNGYVQMMTLFSCNGFGNLPAKIEWIGLLSGKRRVYYPRKKDVARAVDYMEWVRSGMEKTHLNPDYSSEEGHRWDCYMMPSIIQ</sequence>
<protein>
    <submittedName>
        <fullName evidence="1">Uncharacterized protein</fullName>
    </submittedName>
</protein>
<reference evidence="2" key="1">
    <citation type="submission" date="2015-12" db="EMBL/GenBank/DDBJ databases">
        <title>Complete genome sequences of two moderately thermophilic Paenibacillus species.</title>
        <authorList>
            <person name="Butler R.III."/>
            <person name="Wang J."/>
            <person name="Stark B.C."/>
            <person name="Pombert J.-F."/>
        </authorList>
    </citation>
    <scope>NUCLEOTIDE SEQUENCE [LARGE SCALE GENOMIC DNA]</scope>
    <source>
        <strain evidence="2">32O-Y</strain>
    </source>
</reference>
<dbReference type="STRING" id="162209.IJ22_02500"/>
<dbReference type="AlphaFoldDB" id="A0A0U2MTN4"/>
<dbReference type="Proteomes" id="UP000061660">
    <property type="component" value="Chromosome"/>
</dbReference>